<dbReference type="GO" id="GO:0015740">
    <property type="term" value="P:C4-dicarboxylate transport"/>
    <property type="evidence" value="ECO:0007669"/>
    <property type="project" value="TreeGrafter"/>
</dbReference>
<dbReference type="STRING" id="1121919.SAMN02745975_02355"/>
<dbReference type="AlphaFoldDB" id="A0A1M6KBD9"/>
<evidence type="ECO:0000256" key="2">
    <source>
        <dbReference type="ARBA" id="ARBA00022448"/>
    </source>
</evidence>
<keyword evidence="3" id="KW-1003">Cell membrane</keyword>
<evidence type="ECO:0000313" key="11">
    <source>
        <dbReference type="EMBL" id="SHJ56263.1"/>
    </source>
</evidence>
<comment type="similarity">
    <text evidence="8">Belongs to the TRAP transporter small permease family.</text>
</comment>
<dbReference type="PANTHER" id="PTHR35011:SF2">
    <property type="entry name" value="2,3-DIKETO-L-GULONATE TRAP TRANSPORTER SMALL PERMEASE PROTEIN YIAM"/>
    <property type="match status" value="1"/>
</dbReference>
<evidence type="ECO:0000256" key="7">
    <source>
        <dbReference type="ARBA" id="ARBA00023136"/>
    </source>
</evidence>
<dbReference type="OrthoDB" id="9814265at2"/>
<feature type="transmembrane region" description="Helical" evidence="9">
    <location>
        <begin position="14"/>
        <end position="35"/>
    </location>
</feature>
<sequence>MRVLKWLNENIEEYILMGLLIFMVGMMGVQVTMRYLFNASLTWSEELTRYAFVWSAFISVSYCIKRHISIKIDQFLHLMPETVQRVILSINKVIMLAFFSYMLYYAVLVVKSTYLSNQLSAALGVPIYLVQASTVIGFSLAILRLIQSLLGVLKSPNTVK</sequence>
<feature type="domain" description="Tripartite ATP-independent periplasmic transporters DctQ component" evidence="10">
    <location>
        <begin position="23"/>
        <end position="153"/>
    </location>
</feature>
<evidence type="ECO:0000256" key="1">
    <source>
        <dbReference type="ARBA" id="ARBA00004429"/>
    </source>
</evidence>
<feature type="transmembrane region" description="Helical" evidence="9">
    <location>
        <begin position="127"/>
        <end position="146"/>
    </location>
</feature>
<evidence type="ECO:0000256" key="6">
    <source>
        <dbReference type="ARBA" id="ARBA00022989"/>
    </source>
</evidence>
<dbReference type="GO" id="GO:0022857">
    <property type="term" value="F:transmembrane transporter activity"/>
    <property type="evidence" value="ECO:0007669"/>
    <property type="project" value="TreeGrafter"/>
</dbReference>
<keyword evidence="4" id="KW-0997">Cell inner membrane</keyword>
<evidence type="ECO:0000256" key="3">
    <source>
        <dbReference type="ARBA" id="ARBA00022475"/>
    </source>
</evidence>
<keyword evidence="12" id="KW-1185">Reference proteome</keyword>
<dbReference type="InterPro" id="IPR055348">
    <property type="entry name" value="DctQ"/>
</dbReference>
<protein>
    <submittedName>
        <fullName evidence="11">TRAP-type C4-dicarboxylate transport system, small permease component</fullName>
    </submittedName>
</protein>
<evidence type="ECO:0000256" key="4">
    <source>
        <dbReference type="ARBA" id="ARBA00022519"/>
    </source>
</evidence>
<feature type="transmembrane region" description="Helical" evidence="9">
    <location>
        <begin position="86"/>
        <end position="107"/>
    </location>
</feature>
<evidence type="ECO:0000259" key="10">
    <source>
        <dbReference type="Pfam" id="PF04290"/>
    </source>
</evidence>
<keyword evidence="7 9" id="KW-0472">Membrane</keyword>
<dbReference type="EMBL" id="FQZV01000030">
    <property type="protein sequence ID" value="SHJ56263.1"/>
    <property type="molecule type" value="Genomic_DNA"/>
</dbReference>
<name>A0A1M6KBD9_9FIRM</name>
<evidence type="ECO:0000256" key="9">
    <source>
        <dbReference type="SAM" id="Phobius"/>
    </source>
</evidence>
<keyword evidence="5 9" id="KW-0812">Transmembrane</keyword>
<reference evidence="12" key="1">
    <citation type="submission" date="2016-11" db="EMBL/GenBank/DDBJ databases">
        <authorList>
            <person name="Varghese N."/>
            <person name="Submissions S."/>
        </authorList>
    </citation>
    <scope>NUCLEOTIDE SEQUENCE [LARGE SCALE GENOMIC DNA]</scope>
    <source>
        <strain evidence="12">DSM 17957</strain>
    </source>
</reference>
<keyword evidence="2" id="KW-0813">Transport</keyword>
<feature type="transmembrane region" description="Helical" evidence="9">
    <location>
        <begin position="47"/>
        <end position="65"/>
    </location>
</feature>
<dbReference type="RefSeq" id="WP_110941474.1">
    <property type="nucleotide sequence ID" value="NZ_FQZV01000030.1"/>
</dbReference>
<dbReference type="Proteomes" id="UP000184536">
    <property type="component" value="Unassembled WGS sequence"/>
</dbReference>
<proteinExistence type="inferred from homology"/>
<comment type="subcellular location">
    <subcellularLocation>
        <location evidence="1">Cell inner membrane</location>
        <topology evidence="1">Multi-pass membrane protein</topology>
    </subcellularLocation>
</comment>
<accession>A0A1M6KBD9</accession>
<evidence type="ECO:0000256" key="5">
    <source>
        <dbReference type="ARBA" id="ARBA00022692"/>
    </source>
</evidence>
<dbReference type="GO" id="GO:0005886">
    <property type="term" value="C:plasma membrane"/>
    <property type="evidence" value="ECO:0007669"/>
    <property type="project" value="UniProtKB-SubCell"/>
</dbReference>
<organism evidence="11 12">
    <name type="scientific">Geosporobacter subterraneus DSM 17957</name>
    <dbReference type="NCBI Taxonomy" id="1121919"/>
    <lineage>
        <taxon>Bacteria</taxon>
        <taxon>Bacillati</taxon>
        <taxon>Bacillota</taxon>
        <taxon>Clostridia</taxon>
        <taxon>Peptostreptococcales</taxon>
        <taxon>Thermotaleaceae</taxon>
        <taxon>Geosporobacter</taxon>
    </lineage>
</organism>
<evidence type="ECO:0000313" key="12">
    <source>
        <dbReference type="Proteomes" id="UP000184536"/>
    </source>
</evidence>
<dbReference type="PANTHER" id="PTHR35011">
    <property type="entry name" value="2,3-DIKETO-L-GULONATE TRAP TRANSPORTER SMALL PERMEASE PROTEIN YIAM"/>
    <property type="match status" value="1"/>
</dbReference>
<keyword evidence="6 9" id="KW-1133">Transmembrane helix</keyword>
<evidence type="ECO:0000256" key="8">
    <source>
        <dbReference type="ARBA" id="ARBA00038436"/>
    </source>
</evidence>
<dbReference type="InterPro" id="IPR007387">
    <property type="entry name" value="TRAP_DctQ"/>
</dbReference>
<dbReference type="Pfam" id="PF04290">
    <property type="entry name" value="DctQ"/>
    <property type="match status" value="1"/>
</dbReference>
<gene>
    <name evidence="11" type="ORF">SAMN02745975_02355</name>
</gene>